<reference evidence="1 2" key="1">
    <citation type="journal article" date="2016" name="Genome Biol. Evol.">
        <title>Comparative Genomic Analyses of the Moraxella catarrhalis Serosensitive and Seroresistant Lineages Demonstrate Their Independent Evolution.</title>
        <authorList>
            <person name="Earl J.P."/>
            <person name="de Vries S.P."/>
            <person name="Ahmed A."/>
            <person name="Powell E."/>
            <person name="Schultz M.P."/>
            <person name="Hermans P.W."/>
            <person name="Hill D.J."/>
            <person name="Zhou Z."/>
            <person name="Constantinidou C.I."/>
            <person name="Hu F.Z."/>
            <person name="Bootsma H.J."/>
            <person name="Ehrlich G.D."/>
        </authorList>
    </citation>
    <scope>NUCLEOTIDE SEQUENCE [LARGE SCALE GENOMIC DNA]</scope>
    <source>
        <strain evidence="1 2">F23</strain>
    </source>
</reference>
<dbReference type="AlphaFoldDB" id="A0AB36DLE0"/>
<comment type="caution">
    <text evidence="1">The sequence shown here is derived from an EMBL/GenBank/DDBJ whole genome shotgun (WGS) entry which is preliminary data.</text>
</comment>
<protein>
    <submittedName>
        <fullName evidence="1">Uncharacterized protein</fullName>
    </submittedName>
</protein>
<name>A0AB36DLE0_MORCA</name>
<proteinExistence type="predicted"/>
<dbReference type="EMBL" id="LXHQ01000046">
    <property type="protein sequence ID" value="OAV23098.1"/>
    <property type="molecule type" value="Genomic_DNA"/>
</dbReference>
<accession>A0AB36DLE0</accession>
<dbReference type="Proteomes" id="UP000078295">
    <property type="component" value="Unassembled WGS sequence"/>
</dbReference>
<evidence type="ECO:0000313" key="2">
    <source>
        <dbReference type="Proteomes" id="UP000078295"/>
    </source>
</evidence>
<sequence length="40" mass="4543">MTTKLIYRYQVNLYGVGLGVSMMNNTVSIDPFLIGWCDDN</sequence>
<evidence type="ECO:0000313" key="1">
    <source>
        <dbReference type="EMBL" id="OAV23098.1"/>
    </source>
</evidence>
<gene>
    <name evidence="1" type="ORF">AO370_1756</name>
</gene>
<organism evidence="1 2">
    <name type="scientific">Moraxella catarrhalis</name>
    <name type="common">Branhamella catarrhalis</name>
    <dbReference type="NCBI Taxonomy" id="480"/>
    <lineage>
        <taxon>Bacteria</taxon>
        <taxon>Pseudomonadati</taxon>
        <taxon>Pseudomonadota</taxon>
        <taxon>Gammaproteobacteria</taxon>
        <taxon>Moraxellales</taxon>
        <taxon>Moraxellaceae</taxon>
        <taxon>Moraxella</taxon>
    </lineage>
</organism>